<dbReference type="PANTHER" id="PTHR34365">
    <property type="entry name" value="ENOLASE (DUF1399)"/>
    <property type="match status" value="1"/>
</dbReference>
<name>A0A074RHQ2_9AGAM</name>
<dbReference type="OrthoDB" id="2684236at2759"/>
<dbReference type="PANTHER" id="PTHR34365:SF7">
    <property type="entry name" value="GLYCINE-RICH DOMAIN-CONTAINING PROTEIN 1"/>
    <property type="match status" value="1"/>
</dbReference>
<dbReference type="GO" id="GO:0004386">
    <property type="term" value="F:helicase activity"/>
    <property type="evidence" value="ECO:0007669"/>
    <property type="project" value="UniProtKB-KW"/>
</dbReference>
<comment type="caution">
    <text evidence="1">The sequence shown here is derived from an EMBL/GenBank/DDBJ whole genome shotgun (WGS) entry which is preliminary data.</text>
</comment>
<dbReference type="HOGENOM" id="CLU_010103_1_1_1"/>
<organism evidence="1 2">
    <name type="scientific">Rhizoctonia solani 123E</name>
    <dbReference type="NCBI Taxonomy" id="1423351"/>
    <lineage>
        <taxon>Eukaryota</taxon>
        <taxon>Fungi</taxon>
        <taxon>Dikarya</taxon>
        <taxon>Basidiomycota</taxon>
        <taxon>Agaricomycotina</taxon>
        <taxon>Agaricomycetes</taxon>
        <taxon>Cantharellales</taxon>
        <taxon>Ceratobasidiaceae</taxon>
        <taxon>Rhizoctonia</taxon>
    </lineage>
</organism>
<keyword evidence="1" id="KW-0347">Helicase</keyword>
<protein>
    <submittedName>
        <fullName evidence="1">Putative ATP-dependent RNA helicase DOB1</fullName>
    </submittedName>
</protein>
<evidence type="ECO:0000313" key="2">
    <source>
        <dbReference type="Proteomes" id="UP000027456"/>
    </source>
</evidence>
<sequence length="477" mass="53347">MGSIRSTRRRQIRSVDVQRFADQPGHLKRRMLNLDEVPPLDVLMAWHTYMLNPRPYYEDGVTGRAFPLDHLDRIIDVDTLVALYPSPGRQHRFESLTGQPWICPVNTTPIDATFVPCPRCENATLNEVFWVTKENTGFAENKFKARCHTCAGVIDRSVSQRFTQVHFLTGQLVKSITKGQQSGVKSCSRSVENSFARPSMPLVRGDSLADSLGYSIKRLETTLKEGLNLRDGGALTWTLDLLGQFIDHDDKVEENKLADAYDLTAKYWEQRWGVPFHICGCIHPPQDKPFNPSEKLSRMFRGKGKHPEFNNPRPNLVSTHDCEAGSTHPSEHNSIVIVEQNLFLTRRDGRAHKHEKWAKQLCFDVEKGKVPREGWEAMSVSRSAGHDQGFMRPMPDPNLAPIVPYGPEACATHHGVINGVNLASTPMDGKHSAGVCAVGMGLYGMPPMVGFHINPTDIDPEQFATALEGAAYLSLVM</sequence>
<keyword evidence="1" id="KW-0378">Hydrolase</keyword>
<dbReference type="EMBL" id="AZST01001006">
    <property type="protein sequence ID" value="KEP46646.1"/>
    <property type="molecule type" value="Genomic_DNA"/>
</dbReference>
<gene>
    <name evidence="1" type="ORF">V565_187910</name>
</gene>
<proteinExistence type="predicted"/>
<keyword evidence="2" id="KW-1185">Reference proteome</keyword>
<keyword evidence="1" id="KW-0067">ATP-binding</keyword>
<dbReference type="AlphaFoldDB" id="A0A074RHQ2"/>
<accession>A0A074RHQ2</accession>
<dbReference type="Proteomes" id="UP000027456">
    <property type="component" value="Unassembled WGS sequence"/>
</dbReference>
<reference evidence="1 2" key="1">
    <citation type="submission" date="2013-12" db="EMBL/GenBank/DDBJ databases">
        <authorList>
            <person name="Cubeta M."/>
            <person name="Pakala S."/>
            <person name="Fedorova N."/>
            <person name="Thomas E."/>
            <person name="Dean R."/>
            <person name="Jabaji S."/>
            <person name="Neate S."/>
            <person name="Toda T."/>
            <person name="Tavantzis S."/>
            <person name="Vilgalys R."/>
            <person name="Bharathan N."/>
            <person name="Pakala S."/>
            <person name="Losada L.S."/>
            <person name="Zafar N."/>
            <person name="Nierman W."/>
        </authorList>
    </citation>
    <scope>NUCLEOTIDE SEQUENCE [LARGE SCALE GENOMIC DNA]</scope>
    <source>
        <strain evidence="1 2">123E</strain>
    </source>
</reference>
<dbReference type="InterPro" id="IPR009836">
    <property type="entry name" value="GRDP-like"/>
</dbReference>
<evidence type="ECO:0000313" key="1">
    <source>
        <dbReference type="EMBL" id="KEP46646.1"/>
    </source>
</evidence>
<dbReference type="STRING" id="1423351.A0A074RHQ2"/>
<keyword evidence="1" id="KW-0547">Nucleotide-binding</keyword>